<dbReference type="EMBL" id="JBEDUW010000007">
    <property type="protein sequence ID" value="KAK9912764.1"/>
    <property type="molecule type" value="Genomic_DNA"/>
</dbReference>
<dbReference type="InterPro" id="IPR057596">
    <property type="entry name" value="RDRP_core"/>
</dbReference>
<dbReference type="InterPro" id="IPR058697">
    <property type="entry name" value="RDRP3-5_N"/>
</dbReference>
<gene>
    <name evidence="15" type="ORF">M0R45_036608</name>
</gene>
<evidence type="ECO:0000256" key="10">
    <source>
        <dbReference type="SAM" id="MobiDB-lite"/>
    </source>
</evidence>
<comment type="similarity">
    <text evidence="1 9">Belongs to the RdRP family.</text>
</comment>
<organism evidence="15 16">
    <name type="scientific">Rubus argutus</name>
    <name type="common">Southern blackberry</name>
    <dbReference type="NCBI Taxonomy" id="59490"/>
    <lineage>
        <taxon>Eukaryota</taxon>
        <taxon>Viridiplantae</taxon>
        <taxon>Streptophyta</taxon>
        <taxon>Embryophyta</taxon>
        <taxon>Tracheophyta</taxon>
        <taxon>Spermatophyta</taxon>
        <taxon>Magnoliopsida</taxon>
        <taxon>eudicotyledons</taxon>
        <taxon>Gunneridae</taxon>
        <taxon>Pentapetalae</taxon>
        <taxon>rosids</taxon>
        <taxon>fabids</taxon>
        <taxon>Rosales</taxon>
        <taxon>Rosaceae</taxon>
        <taxon>Rosoideae</taxon>
        <taxon>Rosoideae incertae sedis</taxon>
        <taxon>Rubus</taxon>
    </lineage>
</organism>
<evidence type="ECO:0000256" key="1">
    <source>
        <dbReference type="ARBA" id="ARBA00005762"/>
    </source>
</evidence>
<accession>A0AAW1VZC0</accession>
<evidence type="ECO:0000256" key="6">
    <source>
        <dbReference type="ARBA" id="ARBA00023158"/>
    </source>
</evidence>
<dbReference type="Pfam" id="PF26252">
    <property type="entry name" value="RdRP_helical"/>
    <property type="match status" value="1"/>
</dbReference>
<feature type="domain" description="RDRP helical" evidence="13">
    <location>
        <begin position="190"/>
        <end position="255"/>
    </location>
</feature>
<evidence type="ECO:0000256" key="8">
    <source>
        <dbReference type="ARBA" id="ARBA00093763"/>
    </source>
</evidence>
<dbReference type="GO" id="GO:0031380">
    <property type="term" value="C:nuclear RNA-directed RNA polymerase complex"/>
    <property type="evidence" value="ECO:0007669"/>
    <property type="project" value="TreeGrafter"/>
</dbReference>
<reference evidence="15 16" key="1">
    <citation type="journal article" date="2023" name="G3 (Bethesda)">
        <title>A chromosome-length genome assembly and annotation of blackberry (Rubus argutus, cv. 'Hillquist').</title>
        <authorList>
            <person name="Bruna T."/>
            <person name="Aryal R."/>
            <person name="Dudchenko O."/>
            <person name="Sargent D.J."/>
            <person name="Mead D."/>
            <person name="Buti M."/>
            <person name="Cavallini A."/>
            <person name="Hytonen T."/>
            <person name="Andres J."/>
            <person name="Pham M."/>
            <person name="Weisz D."/>
            <person name="Mascagni F."/>
            <person name="Usai G."/>
            <person name="Natali L."/>
            <person name="Bassil N."/>
            <person name="Fernandez G.E."/>
            <person name="Lomsadze A."/>
            <person name="Armour M."/>
            <person name="Olukolu B."/>
            <person name="Poorten T."/>
            <person name="Britton C."/>
            <person name="Davik J."/>
            <person name="Ashrafi H."/>
            <person name="Aiden E.L."/>
            <person name="Borodovsky M."/>
            <person name="Worthington M."/>
        </authorList>
    </citation>
    <scope>NUCLEOTIDE SEQUENCE [LARGE SCALE GENOMIC DNA]</scope>
    <source>
        <strain evidence="15">PI 553951</strain>
    </source>
</reference>
<dbReference type="EC" id="2.7.7.48" evidence="9"/>
<feature type="region of interest" description="Disordered" evidence="10">
    <location>
        <begin position="142"/>
        <end position="184"/>
    </location>
</feature>
<dbReference type="Pfam" id="PF05183">
    <property type="entry name" value="RdRP"/>
    <property type="match status" value="1"/>
</dbReference>
<dbReference type="Proteomes" id="UP001457282">
    <property type="component" value="Unassembled WGS sequence"/>
</dbReference>
<evidence type="ECO:0000256" key="9">
    <source>
        <dbReference type="RuleBase" id="RU363098"/>
    </source>
</evidence>
<keyword evidence="6 9" id="KW-0943">RNA-mediated gene silencing</keyword>
<dbReference type="PANTHER" id="PTHR23079">
    <property type="entry name" value="RNA-DEPENDENT RNA POLYMERASE"/>
    <property type="match status" value="1"/>
</dbReference>
<evidence type="ECO:0000313" key="15">
    <source>
        <dbReference type="EMBL" id="KAK9912764.1"/>
    </source>
</evidence>
<evidence type="ECO:0000256" key="4">
    <source>
        <dbReference type="ARBA" id="ARBA00022695"/>
    </source>
</evidence>
<dbReference type="Pfam" id="PF26249">
    <property type="entry name" value="4HB_RdRP3_N"/>
    <property type="match status" value="1"/>
</dbReference>
<evidence type="ECO:0000259" key="13">
    <source>
        <dbReference type="Pfam" id="PF26252"/>
    </source>
</evidence>
<evidence type="ECO:0000259" key="14">
    <source>
        <dbReference type="Pfam" id="PF26253"/>
    </source>
</evidence>
<evidence type="ECO:0000259" key="12">
    <source>
        <dbReference type="Pfam" id="PF26249"/>
    </source>
</evidence>
<evidence type="ECO:0000313" key="16">
    <source>
        <dbReference type="Proteomes" id="UP001457282"/>
    </source>
</evidence>
<dbReference type="AlphaFoldDB" id="A0AAW1VZC0"/>
<feature type="domain" description="RDRP core" evidence="11">
    <location>
        <begin position="276"/>
        <end position="917"/>
    </location>
</feature>
<keyword evidence="5 9" id="KW-0694">RNA-binding</keyword>
<keyword evidence="16" id="KW-1185">Reference proteome</keyword>
<feature type="domain" description="RDRP3-5 N-terminal" evidence="12">
    <location>
        <begin position="4"/>
        <end position="70"/>
    </location>
</feature>
<dbReference type="InterPro" id="IPR058751">
    <property type="entry name" value="RDRP_helical"/>
</dbReference>
<feature type="domain" description="RDRP C-terminal head" evidence="14">
    <location>
        <begin position="967"/>
        <end position="1047"/>
    </location>
</feature>
<comment type="catalytic activity">
    <reaction evidence="7 9">
        <text>RNA(n) + a ribonucleoside 5'-triphosphate = RNA(n+1) + diphosphate</text>
        <dbReference type="Rhea" id="RHEA:21248"/>
        <dbReference type="Rhea" id="RHEA-COMP:14527"/>
        <dbReference type="Rhea" id="RHEA-COMP:17342"/>
        <dbReference type="ChEBI" id="CHEBI:33019"/>
        <dbReference type="ChEBI" id="CHEBI:61557"/>
        <dbReference type="ChEBI" id="CHEBI:140395"/>
        <dbReference type="EC" id="2.7.7.48"/>
    </reaction>
</comment>
<dbReference type="GO" id="GO:0003968">
    <property type="term" value="F:RNA-directed RNA polymerase activity"/>
    <property type="evidence" value="ECO:0007669"/>
    <property type="project" value="UniProtKB-KW"/>
</dbReference>
<name>A0AAW1VZC0_RUBAR</name>
<evidence type="ECO:0000256" key="3">
    <source>
        <dbReference type="ARBA" id="ARBA00022679"/>
    </source>
</evidence>
<evidence type="ECO:0000256" key="5">
    <source>
        <dbReference type="ARBA" id="ARBA00022884"/>
    </source>
</evidence>
<protein>
    <recommendedName>
        <fullName evidence="9">RNA-dependent RNA polymerase</fullName>
        <ecNumber evidence="9">2.7.7.48</ecNumber>
    </recommendedName>
</protein>
<keyword evidence="4 9" id="KW-0548">Nucleotidyltransferase</keyword>
<evidence type="ECO:0000256" key="7">
    <source>
        <dbReference type="ARBA" id="ARBA00048744"/>
    </source>
</evidence>
<comment type="caution">
    <text evidence="15">The sequence shown here is derived from an EMBL/GenBank/DDBJ whole genome shotgun (WGS) entry which is preliminary data.</text>
</comment>
<dbReference type="GO" id="GO:0003723">
    <property type="term" value="F:RNA binding"/>
    <property type="evidence" value="ECO:0007669"/>
    <property type="project" value="UniProtKB-KW"/>
</dbReference>
<dbReference type="InterPro" id="IPR007855">
    <property type="entry name" value="RDRP"/>
</dbReference>
<dbReference type="Pfam" id="PF26253">
    <property type="entry name" value="RdRP_head"/>
    <property type="match status" value="1"/>
</dbReference>
<evidence type="ECO:0000256" key="2">
    <source>
        <dbReference type="ARBA" id="ARBA00022484"/>
    </source>
</evidence>
<dbReference type="GO" id="GO:0030422">
    <property type="term" value="P:siRNA processing"/>
    <property type="evidence" value="ECO:0007669"/>
    <property type="project" value="TreeGrafter"/>
</dbReference>
<sequence>MEEEVYLLPSVDKFLRRICIEKNQAWPDAEARRELASLSEELAHKKVLQIIYNSREIKTLSGFIKHLVRKCCSSPSPAKTIRTSYFQSPSAISSSTPQQLVHFSSAGQAFTGPTQQSGNNNRQALSISSVARSLDQRFQGEGFTDRTIVPEQPGNNRGQSPYPRASASSIGEAANRSPVVDRPGDHGEAHLAALEELEFRKQFLILSYAGKTKLKNVIAAEDIRDWKILSMVAFEMKVWEALGSQCISKKDRQLSFDWDYGNTHVYYCHVFEDGSYTFKGPYLNKISRTLLQKEFGDDNVLMVKFVEEGSEGTRTGSSIACNNYPTYNKVAREGIPVGSRRYHFFAFKDGGKRDKIRSPMSSPVKCYFVRVGSDAIDRDGGYKLANRNTYEGRSLFMHAHTIPSVDMYMARFSLILSKTTSVKVDWSLVKVEKIDDVYCLDESGNHTYDRDGKRLIHTDGTGFVSEDLALLCPKIEVKGKFKSKEHMEGLLDPDELDDTDIEMKNTGFRTQEPVCPSLLIQCRLFHEGSASKGTFLVNKLLPPKTLQIRPSMLKVEKDPKISDKETINSLEIVCTSAPPRKTYLSRILIALLLHGGVPKEYFMELLRTALEDAQGVFCKPRAALKVAEKYGEIDDDFLGATMIRLGIPLEESYLRYRLSSLLKLEENNKLSKGKLYIPDSYVVMGTADPTGILERDEVCVILGHGQLSGKVLVYRYPGLHFGDIHVLKAIYVKELESFVGNAKYAIFFSCKGPRNIVDEMAGGDFDGDPYWVSRNPQLLEWYKPSEPWIETSVSTQKVASRRPADLSPEALEDVLFGNFLTNRFQPSYAMSEAADNWLAWMDRFLTLGDSSMAEKEDVMGKMLELVNIYYTALDAPKKGEKVEVPKKVKVPTFPHYMDNKKNIYTSTSILGKIYDTVIACQAQDRFLKEVKKLPVFDINEVPQHCLDTWKERHKNYRSKMASVLQDDDKQGRNQAANNIIKEYKEMLYMADDFEESKRPKDEIFNEALAIYHVCYDYASNVRNVGSCSFAWKVAGKALCQLHANKKNETFLKIAPSVLKDLCN</sequence>
<evidence type="ECO:0000259" key="11">
    <source>
        <dbReference type="Pfam" id="PF05183"/>
    </source>
</evidence>
<comment type="function">
    <text evidence="8 9">Probably involved in the RNA silencing pathway and required for the generation of small interfering RNAs (siRNAs).</text>
</comment>
<proteinExistence type="inferred from homology"/>
<keyword evidence="3 9" id="KW-0808">Transferase</keyword>
<dbReference type="PANTHER" id="PTHR23079:SF55">
    <property type="entry name" value="RNA-DIRECTED RNA POLYMERASE"/>
    <property type="match status" value="1"/>
</dbReference>
<keyword evidence="2 9" id="KW-0696">RNA-directed RNA polymerase</keyword>
<dbReference type="InterPro" id="IPR058752">
    <property type="entry name" value="RDRP_C_head"/>
</dbReference>